<dbReference type="RefSeq" id="YP_010678416.1">
    <property type="nucleotide sequence ID" value="NC_071035.1"/>
</dbReference>
<name>A0A7G9W223_9CAUD</name>
<reference evidence="2" key="1">
    <citation type="submission" date="2020-08" db="EMBL/GenBank/DDBJ databases">
        <authorList>
            <person name="Hillin M.J."/>
            <person name="Beth T.W."/>
            <person name="Collman T.N."/>
            <person name="Davis R.E."/>
            <person name="Dobesh B.I."/>
            <person name="Johnson A.L."/>
            <person name="Lewis B.M."/>
            <person name="Suarez T.R."/>
            <person name="Villa E.C."/>
            <person name="Walker J.R."/>
            <person name="Labonte J.M."/>
            <person name="Butela K.A."/>
            <person name="Garlena R.A."/>
            <person name="Russell D.A."/>
            <person name="Pope W.H."/>
            <person name="Jacobs-Sera D."/>
            <person name="Hatfull G.F."/>
        </authorList>
    </citation>
    <scope>NUCLEOTIDE SEQUENCE [LARGE SCALE GENOMIC DNA]</scope>
</reference>
<accession>A0A7G9W223</accession>
<dbReference type="InterPro" id="IPR048444">
    <property type="entry name" value="DNMK"/>
</dbReference>
<dbReference type="GeneID" id="77954812"/>
<keyword evidence="1" id="KW-0808">Transferase</keyword>
<evidence type="ECO:0000313" key="1">
    <source>
        <dbReference type="EMBL" id="QNO12686.1"/>
    </source>
</evidence>
<proteinExistence type="predicted"/>
<dbReference type="Proteomes" id="UP000516204">
    <property type="component" value="Segment"/>
</dbReference>
<dbReference type="Gene3D" id="3.40.50.300">
    <property type="entry name" value="P-loop containing nucleotide triphosphate hydrolases"/>
    <property type="match status" value="2"/>
</dbReference>
<protein>
    <submittedName>
        <fullName evidence="1">Deoxynucleoside monophosphate kinase</fullName>
    </submittedName>
</protein>
<dbReference type="Pfam" id="PF21448">
    <property type="entry name" value="DNMK"/>
    <property type="match status" value="1"/>
</dbReference>
<keyword evidence="2" id="KW-1185">Reference proteome</keyword>
<evidence type="ECO:0000313" key="2">
    <source>
        <dbReference type="Proteomes" id="UP000516204"/>
    </source>
</evidence>
<sequence>MNRVPIVGMIGKKRVGKDTFASVLVEKYGYTKVAFADPLREAAYALNPIVGTFPLTVDGVMRVQEWRYADVIDAIGYEAAKDYVPEVRKVLQKLGQAIRAQDRDYWLRAGITKAVEVGGPVVITDVRFPNEADAIRNAGGYLVRVTRDLPDDGDRDISETALDDYLENVRISNNGSREDFEFLAESLGRDLELIYHAPRH</sequence>
<dbReference type="KEGG" id="vg:77954812"/>
<organism evidence="1 2">
    <name type="scientific">Arthrobacter phage Tweety19</name>
    <dbReference type="NCBI Taxonomy" id="2768133"/>
    <lineage>
        <taxon>Viruses</taxon>
        <taxon>Duplodnaviria</taxon>
        <taxon>Heunggongvirae</taxon>
        <taxon>Uroviricota</taxon>
        <taxon>Caudoviricetes</taxon>
        <taxon>Casidaviridae</taxon>
        <taxon>Galvastonvirus</taxon>
        <taxon>Galvastonvirus tweety19</taxon>
    </lineage>
</organism>
<dbReference type="InterPro" id="IPR027417">
    <property type="entry name" value="P-loop_NTPase"/>
</dbReference>
<gene>
    <name evidence="1" type="primary">25</name>
    <name evidence="1" type="ORF">SEA_TWEETY19_25</name>
</gene>
<dbReference type="EMBL" id="MT897906">
    <property type="protein sequence ID" value="QNO12686.1"/>
    <property type="molecule type" value="Genomic_DNA"/>
</dbReference>
<dbReference type="SUPFAM" id="SSF52540">
    <property type="entry name" value="P-loop containing nucleoside triphosphate hydrolases"/>
    <property type="match status" value="1"/>
</dbReference>
<dbReference type="GO" id="GO:0016301">
    <property type="term" value="F:kinase activity"/>
    <property type="evidence" value="ECO:0007669"/>
    <property type="project" value="UniProtKB-KW"/>
</dbReference>
<keyword evidence="1" id="KW-0418">Kinase</keyword>